<dbReference type="EMBL" id="PTIY01000002">
    <property type="protein sequence ID" value="PPK73371.1"/>
    <property type="molecule type" value="Genomic_DNA"/>
</dbReference>
<proteinExistence type="predicted"/>
<protein>
    <submittedName>
        <fullName evidence="2">Uncharacterized protein VcgC/VcgE DUF2780</fullName>
    </submittedName>
</protein>
<evidence type="ECO:0000313" key="3">
    <source>
        <dbReference type="Proteomes" id="UP000238071"/>
    </source>
</evidence>
<dbReference type="Proteomes" id="UP000238071">
    <property type="component" value="Unassembled WGS sequence"/>
</dbReference>
<feature type="chain" id="PRO_5015417087" evidence="1">
    <location>
        <begin position="26"/>
        <end position="195"/>
    </location>
</feature>
<feature type="signal peptide" evidence="1">
    <location>
        <begin position="1"/>
        <end position="25"/>
    </location>
</feature>
<name>A0A2S6H7G4_9GAMM</name>
<reference evidence="2 3" key="1">
    <citation type="submission" date="2018-02" db="EMBL/GenBank/DDBJ databases">
        <title>Subsurface microbial communities from deep shales in Ohio and West Virginia, USA.</title>
        <authorList>
            <person name="Wrighton K."/>
        </authorList>
    </citation>
    <scope>NUCLEOTIDE SEQUENCE [LARGE SCALE GENOMIC DNA]</scope>
    <source>
        <strain evidence="2 3">OWC-G53F</strain>
    </source>
</reference>
<comment type="caution">
    <text evidence="2">The sequence shown here is derived from an EMBL/GenBank/DDBJ whole genome shotgun (WGS) entry which is preliminary data.</text>
</comment>
<sequence length="195" mass="19713">MQQKIMLSLSASLVFSMASVNDAGAAGWKDVLNAVNNDINGHANNTGQALQQSQQAVNAAQAVQAGSLTELLMQRTGVTAAQAQGGAGALFQIAKSKMQADSFAQLEQSVPGMQGMLGAAVPALAQQGGLAGRLSSLAGASGGTAGSLISLVSAFQQQGMSPAMVQQFIPVVIEYVKARGNSALVDTLNAALIGR</sequence>
<dbReference type="AlphaFoldDB" id="A0A2S6H7G4"/>
<keyword evidence="1" id="KW-0732">Signal</keyword>
<evidence type="ECO:0000313" key="2">
    <source>
        <dbReference type="EMBL" id="PPK73371.1"/>
    </source>
</evidence>
<dbReference type="InterPro" id="IPR021302">
    <property type="entry name" value="DUF2780_VcgC/VcgE"/>
</dbReference>
<dbReference type="RefSeq" id="WP_104422617.1">
    <property type="nucleotide sequence ID" value="NZ_PTIY01000002.1"/>
</dbReference>
<gene>
    <name evidence="2" type="ORF">B0F88_102356</name>
</gene>
<keyword evidence="3" id="KW-1185">Reference proteome</keyword>
<dbReference type="OrthoDB" id="8546843at2"/>
<evidence type="ECO:0000256" key="1">
    <source>
        <dbReference type="SAM" id="SignalP"/>
    </source>
</evidence>
<dbReference type="Pfam" id="PF11075">
    <property type="entry name" value="DUF2780"/>
    <property type="match status" value="1"/>
</dbReference>
<organism evidence="2 3">
    <name type="scientific">Methylobacter tundripaludum</name>
    <dbReference type="NCBI Taxonomy" id="173365"/>
    <lineage>
        <taxon>Bacteria</taxon>
        <taxon>Pseudomonadati</taxon>
        <taxon>Pseudomonadota</taxon>
        <taxon>Gammaproteobacteria</taxon>
        <taxon>Methylococcales</taxon>
        <taxon>Methylococcaceae</taxon>
        <taxon>Methylobacter</taxon>
    </lineage>
</organism>
<accession>A0A2S6H7G4</accession>